<evidence type="ECO:0000313" key="2">
    <source>
        <dbReference type="EMBL" id="MCC5598001.1"/>
    </source>
</evidence>
<dbReference type="RefSeq" id="WP_229482670.1">
    <property type="nucleotide sequence ID" value="NZ_JAIVFQ010000002.1"/>
</dbReference>
<feature type="compositionally biased region" description="Polar residues" evidence="1">
    <location>
        <begin position="1"/>
        <end position="12"/>
    </location>
</feature>
<protein>
    <submittedName>
        <fullName evidence="2">Uncharacterized protein</fullName>
    </submittedName>
</protein>
<keyword evidence="3" id="KW-1185">Reference proteome</keyword>
<sequence length="53" mass="5890">MLNFSSLTQQNSGEWGDEGDEEVGEDRDNYHNSCTDAINRVCTPNSKLLTPNS</sequence>
<feature type="region of interest" description="Disordered" evidence="1">
    <location>
        <begin position="1"/>
        <end position="33"/>
    </location>
</feature>
<organism evidence="2 3">
    <name type="scientific">Nostoc favosum CHAB5714</name>
    <dbReference type="NCBI Taxonomy" id="2780399"/>
    <lineage>
        <taxon>Bacteria</taxon>
        <taxon>Bacillati</taxon>
        <taxon>Cyanobacteriota</taxon>
        <taxon>Cyanophyceae</taxon>
        <taxon>Nostocales</taxon>
        <taxon>Nostocaceae</taxon>
        <taxon>Nostoc</taxon>
        <taxon>Nostoc favosum</taxon>
    </lineage>
</organism>
<name>A0ABS8I1B3_9NOSO</name>
<evidence type="ECO:0000256" key="1">
    <source>
        <dbReference type="SAM" id="MobiDB-lite"/>
    </source>
</evidence>
<dbReference type="EMBL" id="JAIVFQ010000002">
    <property type="protein sequence ID" value="MCC5598001.1"/>
    <property type="molecule type" value="Genomic_DNA"/>
</dbReference>
<evidence type="ECO:0000313" key="3">
    <source>
        <dbReference type="Proteomes" id="UP001199525"/>
    </source>
</evidence>
<feature type="compositionally biased region" description="Acidic residues" evidence="1">
    <location>
        <begin position="15"/>
        <end position="25"/>
    </location>
</feature>
<accession>A0ABS8I1B3</accession>
<gene>
    <name evidence="2" type="ORF">LC586_01780</name>
</gene>
<proteinExistence type="predicted"/>
<comment type="caution">
    <text evidence="2">The sequence shown here is derived from an EMBL/GenBank/DDBJ whole genome shotgun (WGS) entry which is preliminary data.</text>
</comment>
<reference evidence="2 3" key="1">
    <citation type="journal article" date="2021" name="Microorganisms">
        <title>Genome Evolution of Filamentous Cyanobacterium Nostoc Species: From Facultative Symbiosis to Free Living.</title>
        <authorList>
            <person name="Huo D."/>
            <person name="Li H."/>
            <person name="Cai F."/>
            <person name="Guo X."/>
            <person name="Qiao Z."/>
            <person name="Wang W."/>
            <person name="Yu G."/>
            <person name="Li R."/>
        </authorList>
    </citation>
    <scope>NUCLEOTIDE SEQUENCE [LARGE SCALE GENOMIC DNA]</scope>
    <source>
        <strain evidence="2 3">CHAB 5714</strain>
    </source>
</reference>
<dbReference type="Proteomes" id="UP001199525">
    <property type="component" value="Unassembled WGS sequence"/>
</dbReference>